<dbReference type="PRINTS" id="PR00145">
    <property type="entry name" value="ARGSUCLYASE"/>
</dbReference>
<dbReference type="OrthoDB" id="27337at2157"/>
<dbReference type="Gene3D" id="1.10.40.30">
    <property type="entry name" value="Fumarase/aspartase (C-terminal domain)"/>
    <property type="match status" value="1"/>
</dbReference>
<dbReference type="Pfam" id="PF00206">
    <property type="entry name" value="Lyase_1"/>
    <property type="match status" value="1"/>
</dbReference>
<organism evidence="2 5">
    <name type="scientific">Cuniculiplasma divulgatum</name>
    <dbReference type="NCBI Taxonomy" id="1673428"/>
    <lineage>
        <taxon>Archaea</taxon>
        <taxon>Methanobacteriati</taxon>
        <taxon>Thermoplasmatota</taxon>
        <taxon>Thermoplasmata</taxon>
        <taxon>Thermoplasmatales</taxon>
        <taxon>Cuniculiplasmataceae</taxon>
        <taxon>Cuniculiplasma</taxon>
    </lineage>
</organism>
<dbReference type="Gene3D" id="1.10.275.10">
    <property type="entry name" value="Fumarase/aspartase (N-terminal domain)"/>
    <property type="match status" value="1"/>
</dbReference>
<evidence type="ECO:0000313" key="2">
    <source>
        <dbReference type="EMBL" id="SIM47585.1"/>
    </source>
</evidence>
<accession>A0A1N5THH6</accession>
<keyword evidence="2" id="KW-0456">Lyase</keyword>
<dbReference type="PANTHER" id="PTHR43814:SF1">
    <property type="entry name" value="ARGININOSUCCINATE LYASE"/>
    <property type="match status" value="1"/>
</dbReference>
<dbReference type="InterPro" id="IPR000362">
    <property type="entry name" value="Fumarate_lyase_fam"/>
</dbReference>
<evidence type="ECO:0000259" key="1">
    <source>
        <dbReference type="Pfam" id="PF00206"/>
    </source>
</evidence>
<dbReference type="PRINTS" id="PR00149">
    <property type="entry name" value="FUMRATELYASE"/>
</dbReference>
<reference evidence="2 5" key="1">
    <citation type="submission" date="2016-04" db="EMBL/GenBank/DDBJ databases">
        <authorList>
            <person name="Evans L.H."/>
            <person name="Alamgir A."/>
            <person name="Owens N."/>
            <person name="Weber N.D."/>
            <person name="Virtaneva K."/>
            <person name="Barbian K."/>
            <person name="Babar A."/>
            <person name="Rosenke K."/>
        </authorList>
    </citation>
    <scope>NUCLEOTIDE SEQUENCE [LARGE SCALE GENOMIC DNA]</scope>
    <source>
        <strain evidence="2">S5</strain>
        <strain evidence="5">S5(T) (JCM 30642 \VKM B-2941)</strain>
    </source>
</reference>
<dbReference type="PROSITE" id="PS00163">
    <property type="entry name" value="FUMARATE_LYASES"/>
    <property type="match status" value="1"/>
</dbReference>
<dbReference type="Gene3D" id="1.20.200.10">
    <property type="entry name" value="Fumarase/aspartase (Central domain)"/>
    <property type="match status" value="1"/>
</dbReference>
<dbReference type="Proteomes" id="UP000195607">
    <property type="component" value="Chromosome I"/>
</dbReference>
<sequence length="447" mass="50770">MAKIWNGGASEEGGEDLSDIMTAEDVQIDSLLLDYEVISLLAYQLQLRKESIISKDESDIILSGLWHLLGKEITIDPMVEDIHGFVEEYIKGNGGKAYKNLRIFLSRNEQSHIDIRSFYIDHLLRISNDLTSLSENMMMRKMDFNGVMPGYTHNRQAMPVMISTYFDYLSRIFLDISLYALDISKKFTLISPLGYGSGFGSLSPINFSKVAKNLGFRSNAKNPMSGSFYRGIDDLDISIFLLRLMTFLSKISQDFINFSGGTNPFITLPDGFSTGSSLMPNKRNPDFLELVQGYASEAIGNCVSTATILMNKGTGYHREFQISKDKTIKFIILCEKILNHFHGFMMKFTLDEKRAFDSMENSINATAEAYSIFQTGKSWKDAYVTVGEIIKKNIPLEFHQPYEFESVSNVDILKAKEKRIELLNSWRKPREEMLNEVKAIITNDSLK</sequence>
<dbReference type="STRING" id="1673428.CPM_0541"/>
<dbReference type="GO" id="GO:0004056">
    <property type="term" value="F:argininosuccinate lyase activity"/>
    <property type="evidence" value="ECO:0007669"/>
    <property type="project" value="InterPro"/>
</dbReference>
<keyword evidence="4" id="KW-1185">Reference proteome</keyword>
<reference evidence="4" key="3">
    <citation type="submission" date="2016-06" db="EMBL/GenBank/DDBJ databases">
        <authorList>
            <person name="Toshchakov V.S."/>
        </authorList>
    </citation>
    <scope>NUCLEOTIDE SEQUENCE [LARGE SCALE GENOMIC DNA]</scope>
    <source>
        <strain>PM4 (JCM 30641</strain>
        <strain evidence="4">\VKM B-2940)</strain>
    </source>
</reference>
<dbReference type="RefSeq" id="WP_021789888.1">
    <property type="nucleotide sequence ID" value="NZ_LT671858.1"/>
</dbReference>
<dbReference type="InterPro" id="IPR020557">
    <property type="entry name" value="Fumarate_lyase_CS"/>
</dbReference>
<dbReference type="Proteomes" id="UP000187822">
    <property type="component" value="Chromosome I"/>
</dbReference>
<dbReference type="InterPro" id="IPR008948">
    <property type="entry name" value="L-Aspartase-like"/>
</dbReference>
<gene>
    <name evidence="3" type="ORF">CPM_0541</name>
    <name evidence="2" type="ORF">CSP5_0569</name>
</gene>
<evidence type="ECO:0000313" key="5">
    <source>
        <dbReference type="Proteomes" id="UP000195607"/>
    </source>
</evidence>
<dbReference type="EMBL" id="LT671858">
    <property type="protein sequence ID" value="SIM47585.1"/>
    <property type="molecule type" value="Genomic_DNA"/>
</dbReference>
<dbReference type="InterPro" id="IPR024083">
    <property type="entry name" value="Fumarase/histidase_N"/>
</dbReference>
<feature type="domain" description="Fumarate lyase N-terminal" evidence="1">
    <location>
        <begin position="99"/>
        <end position="300"/>
    </location>
</feature>
<dbReference type="EMBL" id="LT719092">
    <property type="protein sequence ID" value="SJK84418.1"/>
    <property type="molecule type" value="Genomic_DNA"/>
</dbReference>
<proteinExistence type="predicted"/>
<reference evidence="3" key="2">
    <citation type="submission" date="2016-06" db="EMBL/GenBank/DDBJ databases">
        <authorList>
            <person name="Olsen C.W."/>
            <person name="Carey S."/>
            <person name="Hinshaw L."/>
            <person name="Karasin A.I."/>
        </authorList>
    </citation>
    <scope>NUCLEOTIDE SEQUENCE [LARGE SCALE GENOMIC DNA]</scope>
    <source>
        <strain evidence="3">PM4</strain>
    </source>
</reference>
<name>A0A1N5THH6_9ARCH</name>
<dbReference type="KEGG" id="cdiv:CPM_0541"/>
<evidence type="ECO:0000313" key="4">
    <source>
        <dbReference type="Proteomes" id="UP000187822"/>
    </source>
</evidence>
<dbReference type="GO" id="GO:0042450">
    <property type="term" value="P:L-arginine biosynthetic process via ornithine"/>
    <property type="evidence" value="ECO:0007669"/>
    <property type="project" value="InterPro"/>
</dbReference>
<dbReference type="AlphaFoldDB" id="A0A1N5THH6"/>
<dbReference type="InterPro" id="IPR022761">
    <property type="entry name" value="Fumarate_lyase_N"/>
</dbReference>
<dbReference type="GO" id="GO:0005829">
    <property type="term" value="C:cytosol"/>
    <property type="evidence" value="ECO:0007669"/>
    <property type="project" value="TreeGrafter"/>
</dbReference>
<dbReference type="GeneID" id="41587863"/>
<protein>
    <submittedName>
        <fullName evidence="2">Argininosuccinate lyase</fullName>
    </submittedName>
</protein>
<dbReference type="SUPFAM" id="SSF48557">
    <property type="entry name" value="L-aspartase-like"/>
    <property type="match status" value="1"/>
</dbReference>
<dbReference type="PANTHER" id="PTHR43814">
    <property type="entry name" value="ARGININOSUCCINATE LYASE"/>
    <property type="match status" value="1"/>
</dbReference>
<evidence type="ECO:0000313" key="3">
    <source>
        <dbReference type="EMBL" id="SJK84418.1"/>
    </source>
</evidence>
<dbReference type="InterPro" id="IPR009049">
    <property type="entry name" value="Argininosuccinate_lyase"/>
</dbReference>